<dbReference type="SUPFAM" id="SSF52172">
    <property type="entry name" value="CheY-like"/>
    <property type="match status" value="1"/>
</dbReference>
<evidence type="ECO:0000259" key="4">
    <source>
        <dbReference type="PROSITE" id="PS50043"/>
    </source>
</evidence>
<dbReference type="Proteomes" id="UP000544551">
    <property type="component" value="Unassembled WGS sequence"/>
</dbReference>
<dbReference type="Gene3D" id="3.40.50.2300">
    <property type="match status" value="1"/>
</dbReference>
<dbReference type="InterPro" id="IPR011006">
    <property type="entry name" value="CheY-like_superfamily"/>
</dbReference>
<dbReference type="PROSITE" id="PS50110">
    <property type="entry name" value="RESPONSE_REGULATORY"/>
    <property type="match status" value="1"/>
</dbReference>
<dbReference type="InterPro" id="IPR000792">
    <property type="entry name" value="Tscrpt_reg_LuxR_C"/>
</dbReference>
<evidence type="ECO:0000256" key="2">
    <source>
        <dbReference type="ARBA" id="ARBA00023125"/>
    </source>
</evidence>
<dbReference type="InterPro" id="IPR058245">
    <property type="entry name" value="NreC/VraR/RcsB-like_REC"/>
</dbReference>
<dbReference type="GO" id="GO:0003677">
    <property type="term" value="F:DNA binding"/>
    <property type="evidence" value="ECO:0007669"/>
    <property type="project" value="UniProtKB-KW"/>
</dbReference>
<evidence type="ECO:0000256" key="3">
    <source>
        <dbReference type="PROSITE-ProRule" id="PRU00169"/>
    </source>
</evidence>
<dbReference type="InterPro" id="IPR016032">
    <property type="entry name" value="Sig_transdc_resp-reg_C-effctor"/>
</dbReference>
<evidence type="ECO:0000259" key="5">
    <source>
        <dbReference type="PROSITE" id="PS50110"/>
    </source>
</evidence>
<dbReference type="GO" id="GO:0000160">
    <property type="term" value="P:phosphorelay signal transduction system"/>
    <property type="evidence" value="ECO:0007669"/>
    <property type="project" value="InterPro"/>
</dbReference>
<dbReference type="PROSITE" id="PS50043">
    <property type="entry name" value="HTH_LUXR_2"/>
    <property type="match status" value="1"/>
</dbReference>
<dbReference type="InterPro" id="IPR039420">
    <property type="entry name" value="WalR-like"/>
</dbReference>
<dbReference type="SMART" id="SM00421">
    <property type="entry name" value="HTH_LUXR"/>
    <property type="match status" value="1"/>
</dbReference>
<dbReference type="Pfam" id="PF00072">
    <property type="entry name" value="Response_reg"/>
    <property type="match status" value="1"/>
</dbReference>
<gene>
    <name evidence="6" type="ORF">HF853_01445</name>
</gene>
<dbReference type="SMART" id="SM00448">
    <property type="entry name" value="REC"/>
    <property type="match status" value="1"/>
</dbReference>
<comment type="caution">
    <text evidence="6">The sequence shown here is derived from an EMBL/GenBank/DDBJ whole genome shotgun (WGS) entry which is preliminary data.</text>
</comment>
<feature type="domain" description="HTH luxR-type" evidence="4">
    <location>
        <begin position="147"/>
        <end position="212"/>
    </location>
</feature>
<dbReference type="AlphaFoldDB" id="A0AB36CI80"/>
<feature type="domain" description="Response regulatory" evidence="5">
    <location>
        <begin position="4"/>
        <end position="120"/>
    </location>
</feature>
<accession>A0AB36CI80</accession>
<dbReference type="InterPro" id="IPR001789">
    <property type="entry name" value="Sig_transdc_resp-reg_receiver"/>
</dbReference>
<evidence type="ECO:0000313" key="6">
    <source>
        <dbReference type="EMBL" id="NME88367.1"/>
    </source>
</evidence>
<feature type="modified residue" description="4-aspartylphosphate" evidence="3">
    <location>
        <position position="55"/>
    </location>
</feature>
<dbReference type="PRINTS" id="PR00038">
    <property type="entry name" value="HTHLUXR"/>
</dbReference>
<proteinExistence type="predicted"/>
<dbReference type="CDD" id="cd17535">
    <property type="entry name" value="REC_NarL-like"/>
    <property type="match status" value="1"/>
</dbReference>
<dbReference type="Pfam" id="PF00196">
    <property type="entry name" value="GerE"/>
    <property type="match status" value="1"/>
</dbReference>
<dbReference type="PANTHER" id="PTHR43214">
    <property type="entry name" value="TWO-COMPONENT RESPONSE REGULATOR"/>
    <property type="match status" value="1"/>
</dbReference>
<evidence type="ECO:0000256" key="1">
    <source>
        <dbReference type="ARBA" id="ARBA00022553"/>
    </source>
</evidence>
<organism evidence="6 7">
    <name type="scientific">Corynebacterium stationis</name>
    <dbReference type="NCBI Taxonomy" id="1705"/>
    <lineage>
        <taxon>Bacteria</taxon>
        <taxon>Bacillati</taxon>
        <taxon>Actinomycetota</taxon>
        <taxon>Actinomycetes</taxon>
        <taxon>Mycobacteriales</taxon>
        <taxon>Corynebacteriaceae</taxon>
        <taxon>Corynebacterium</taxon>
    </lineage>
</organism>
<dbReference type="RefSeq" id="WP_168968889.1">
    <property type="nucleotide sequence ID" value="NZ_CAOPJI010000462.1"/>
</dbReference>
<keyword evidence="1 3" id="KW-0597">Phosphoprotein</keyword>
<protein>
    <submittedName>
        <fullName evidence="6">Response regulator transcription factor</fullName>
    </submittedName>
</protein>
<keyword evidence="2" id="KW-0238">DNA-binding</keyword>
<dbReference type="CDD" id="cd06170">
    <property type="entry name" value="LuxR_C_like"/>
    <property type="match status" value="1"/>
</dbReference>
<reference evidence="6 7" key="1">
    <citation type="submission" date="2020-04" db="EMBL/GenBank/DDBJ databases">
        <authorList>
            <person name="Hitch T.C.A."/>
            <person name="Wylensek D."/>
            <person name="Clavel T."/>
        </authorList>
    </citation>
    <scope>NUCLEOTIDE SEQUENCE [LARGE SCALE GENOMIC DNA]</scope>
    <source>
        <strain evidence="6 7">BL-383-APC-3D</strain>
    </source>
</reference>
<dbReference type="PANTHER" id="PTHR43214:SF43">
    <property type="entry name" value="TWO-COMPONENT RESPONSE REGULATOR"/>
    <property type="match status" value="1"/>
</dbReference>
<name>A0AB36CI80_9CORY</name>
<dbReference type="EMBL" id="JABAFZ010000001">
    <property type="protein sequence ID" value="NME88367.1"/>
    <property type="molecule type" value="Genomic_DNA"/>
</dbReference>
<dbReference type="SUPFAM" id="SSF46894">
    <property type="entry name" value="C-terminal effector domain of the bipartite response regulators"/>
    <property type="match status" value="1"/>
</dbReference>
<sequence>MDTRIILIDDHDMLLRGLSLLFDTVEGCEVVATTTDGREVAKLIDAHAPDVVVTDAVMPRFDGLEVVKQCKDIHPDVPVLVLTTFDDSQLVSQLIEAGASGYILKDVSAEYLANAAKAAAAGGMVLDPRIAGFAYGNNPASSSSAKDNRKVTTLTPTETQVAKLVARGLNNQAIAAKLFLAEGTVKNHVSMLLRKMEADNRTSLALSLASAFGLFENNSR</sequence>
<evidence type="ECO:0000313" key="7">
    <source>
        <dbReference type="Proteomes" id="UP000544551"/>
    </source>
</evidence>
<dbReference type="GO" id="GO:0006355">
    <property type="term" value="P:regulation of DNA-templated transcription"/>
    <property type="evidence" value="ECO:0007669"/>
    <property type="project" value="InterPro"/>
</dbReference>